<protein>
    <submittedName>
        <fullName evidence="1">Uncharacterized protein</fullName>
    </submittedName>
</protein>
<dbReference type="InterPro" id="IPR016024">
    <property type="entry name" value="ARM-type_fold"/>
</dbReference>
<dbReference type="OrthoDB" id="9768066at2"/>
<evidence type="ECO:0000313" key="2">
    <source>
        <dbReference type="Proteomes" id="UP000199545"/>
    </source>
</evidence>
<evidence type="ECO:0000313" key="1">
    <source>
        <dbReference type="EMBL" id="SFI90242.1"/>
    </source>
</evidence>
<dbReference type="InterPro" id="IPR043737">
    <property type="entry name" value="DUF5682"/>
</dbReference>
<gene>
    <name evidence="1" type="ORF">SAMN05421852_102389</name>
</gene>
<accession>A0A1I3LZU5</accession>
<sequence length="756" mass="85936">MSQIIFLPIRHHSPVCAFHVQQKIREVQPSRVLIEGPSDANALLPYLLEEDLRLPVAIYAYQTDESPHMLYYPLCEYSPEYVAIQTGNEVGAACSFMDIPSAWMMKARECSPEDCEPLWESGTSRYTQALARQQGFDSFEEFWEARFEIEGFHKTADQFFAEIGTYGSLIRQLEEQDDAVSPVTIQREAYMVREIVKAVREEPTRPIVVICGAAHLNALEQGIQSFSSEDELSSNVDVPAEVTLIPYSYHRLSEQSGYGAGNQAPRFYQLVWEAKGDTGFVVKKVLVEQLKYLRRQGYGTNLSHAIEAGKLGHTLALIRGKRAPGLKEVMDATVSCYGEGYRDRLLSCWRETLIGSSVGILPSRIAQTPLQREFYSHVQQLGIPLEDIPKSVQLQLTQPTEQMTSVFLHRLRLLGIPFGTLQMNASVKAYQLLTAVRERWEVVWTPATDAQLIEFSAYGSTLEEACSRYLMKKLEAVKQIDEVTEILLQMGLTQLEHLFPQALRICESLSSEDRNFTALSQGVLHVATLLKYGTARKLSHIELFTGLLEKLMLRAIWTLLPATVVDQEGAHEILRGIQTLYDVLGDSKRVERTHFIHALNKVIERKDANPLIRGFSLSLLYLMGQVSDEQLEITLQSWLRTSEQPDHMTYLIQGLFHLNRAYFIRKQGLIQAIHTFVVSLDKDTFVRLLPMLRQVFSQLSPMDGRNLTQTLAKVLDMDQKKTQSLVNPLLNRDRHLHLDQVLAAMAERWKNEYGLS</sequence>
<keyword evidence="2" id="KW-1185">Reference proteome</keyword>
<organism evidence="1 2">
    <name type="scientific">Thermoflavimicrobium dichotomicum</name>
    <dbReference type="NCBI Taxonomy" id="46223"/>
    <lineage>
        <taxon>Bacteria</taxon>
        <taxon>Bacillati</taxon>
        <taxon>Bacillota</taxon>
        <taxon>Bacilli</taxon>
        <taxon>Bacillales</taxon>
        <taxon>Thermoactinomycetaceae</taxon>
        <taxon>Thermoflavimicrobium</taxon>
    </lineage>
</organism>
<name>A0A1I3LZU5_9BACL</name>
<dbReference type="EMBL" id="FORR01000002">
    <property type="protein sequence ID" value="SFI90242.1"/>
    <property type="molecule type" value="Genomic_DNA"/>
</dbReference>
<dbReference type="AlphaFoldDB" id="A0A1I3LZU5"/>
<dbReference type="RefSeq" id="WP_093228262.1">
    <property type="nucleotide sequence ID" value="NZ_FORR01000002.1"/>
</dbReference>
<dbReference type="Proteomes" id="UP000199545">
    <property type="component" value="Unassembled WGS sequence"/>
</dbReference>
<dbReference type="Pfam" id="PF18934">
    <property type="entry name" value="DUF5682"/>
    <property type="match status" value="1"/>
</dbReference>
<dbReference type="STRING" id="46223.SAMN05421852_102389"/>
<dbReference type="SUPFAM" id="SSF48371">
    <property type="entry name" value="ARM repeat"/>
    <property type="match status" value="1"/>
</dbReference>
<reference evidence="1 2" key="1">
    <citation type="submission" date="2016-10" db="EMBL/GenBank/DDBJ databases">
        <authorList>
            <person name="de Groot N.N."/>
        </authorList>
    </citation>
    <scope>NUCLEOTIDE SEQUENCE [LARGE SCALE GENOMIC DNA]</scope>
    <source>
        <strain evidence="1 2">DSM 44778</strain>
    </source>
</reference>
<proteinExistence type="predicted"/>